<organism evidence="1 2">
    <name type="scientific">Lasiodiplodia mahajangana</name>
    <dbReference type="NCBI Taxonomy" id="1108764"/>
    <lineage>
        <taxon>Eukaryota</taxon>
        <taxon>Fungi</taxon>
        <taxon>Dikarya</taxon>
        <taxon>Ascomycota</taxon>
        <taxon>Pezizomycotina</taxon>
        <taxon>Dothideomycetes</taxon>
        <taxon>Dothideomycetes incertae sedis</taxon>
        <taxon>Botryosphaeriales</taxon>
        <taxon>Botryosphaeriaceae</taxon>
        <taxon>Lasiodiplodia</taxon>
    </lineage>
</organism>
<protein>
    <submittedName>
        <fullName evidence="1">Uncharacterized protein</fullName>
    </submittedName>
</protein>
<name>A0ACC2JPQ1_9PEZI</name>
<gene>
    <name evidence="1" type="ORF">O1611_g4162</name>
</gene>
<dbReference type="EMBL" id="JAPUUL010000753">
    <property type="protein sequence ID" value="KAJ8129469.1"/>
    <property type="molecule type" value="Genomic_DNA"/>
</dbReference>
<comment type="caution">
    <text evidence="1">The sequence shown here is derived from an EMBL/GenBank/DDBJ whole genome shotgun (WGS) entry which is preliminary data.</text>
</comment>
<reference evidence="1" key="1">
    <citation type="submission" date="2022-12" db="EMBL/GenBank/DDBJ databases">
        <title>Genome Sequence of Lasiodiplodia mahajangana.</title>
        <authorList>
            <person name="Buettner E."/>
        </authorList>
    </citation>
    <scope>NUCLEOTIDE SEQUENCE</scope>
    <source>
        <strain evidence="1">VT137</strain>
    </source>
</reference>
<dbReference type="Proteomes" id="UP001153332">
    <property type="component" value="Unassembled WGS sequence"/>
</dbReference>
<proteinExistence type="predicted"/>
<evidence type="ECO:0000313" key="1">
    <source>
        <dbReference type="EMBL" id="KAJ8129469.1"/>
    </source>
</evidence>
<evidence type="ECO:0000313" key="2">
    <source>
        <dbReference type="Proteomes" id="UP001153332"/>
    </source>
</evidence>
<accession>A0ACC2JPQ1</accession>
<sequence length="926" mass="105223">MALSSHRSELSLLEEYRPRSASDPEATTLPIREEHYQIPDFCRTAYRDWLAMDEDTADEDAEMVLKPHVDAMAKAFERSNSKYLSELEMLEAENARLLREIEDLEKSTPDPRVLDDHYKIMEEDKAKFEEYNSLAQSRSDKYENRIQVLQEELDKLMQELKEADDERRALQKAVDDQGISMQDIDRMTSERERLQKGIEAATQRLDEGKRRVAEKEVEASRRLDELERLVDKYNTLAYQIGLIPASAANAKGEDYELAVTVNESDFTGSIIKGPYSSGAGTERLLVDPVTGYQPAHILNLDLRGQVKSSFLALRREISERRTDAMDAMMKDHELLDGIKEAIEDKRNEVEALEHRVRAAEEEYEKTKEVTTTQKLASDAQIEKMEKELAKMRAQLTESVQLLEQREMNTNIEYEQLTLRANALREELHTEIERMLNDVIKFKVHIQKNLEDYEEFARDELEKELGGGEMRDDTPDDEFDTLVKEKTKSVTPEEQEVNQDPTEDRRRTRTPSRSPSPSPTRDNYIRFAMRADIQQRTEPIDAAVSFFQTKYNAITKSWTSLLLTILVVMLSMSATNVLFQPASLRAVPDLVKVAGLARSFEPLIYYSENGVSQVGDLQATGVAVWDLGESVRSSNMTSAPIIVKSLDELSDSLKTLAVELTKFFANVDGDIDSILIVMDWARRELSQLHSLPSPPLSTAFSNLREILCTTGFLENPDTGAPTKLGIATTALFGISQSQQTQQTLQRTFTEFLSVLEEAIESELQHSLALFGLFEAIDRQFLNLGRLVVREANIQDEMHADSLSSLWTRILGAKASEVKKYQRNHELLTNVRQKTVRNKGILVEHNGRLLTLKANLESLRRKLVSPLVRSVNSSTLTLEDQIKGLEDVGVYLEGVRARQKGKLMEMLYGDNSRIRARVAATASARLLD</sequence>
<keyword evidence="2" id="KW-1185">Reference proteome</keyword>